<dbReference type="OrthoDB" id="3979469at2759"/>
<dbReference type="AlphaFoldDB" id="A0A545UNM9"/>
<evidence type="ECO:0008006" key="3">
    <source>
        <dbReference type="Google" id="ProtNLM"/>
    </source>
</evidence>
<dbReference type="Proteomes" id="UP000315783">
    <property type="component" value="Unassembled WGS sequence"/>
</dbReference>
<dbReference type="InterPro" id="IPR038882">
    <property type="entry name" value="Rcf3"/>
</dbReference>
<protein>
    <recommendedName>
        <fullName evidence="3">Imidazoleglycerol-phosphate dehydratase</fullName>
    </recommendedName>
</protein>
<keyword evidence="2" id="KW-1185">Reference proteome</keyword>
<gene>
    <name evidence="1" type="ORF">IF1G_10311</name>
</gene>
<sequence>MPSFNPLKTEEANAASWEAAKGAGMGAAKWGAGAVVLAAIGHVWSPVYRGTTVQFKVFVQMSAMVLGGMIEADHSLRLYEYQMRMQRRVQREQAKWERYQDEFIQTNNSNNKK</sequence>
<proteinExistence type="predicted"/>
<dbReference type="PANTHER" id="PTHR39153">
    <property type="entry name" value="AGR244WP"/>
    <property type="match status" value="1"/>
</dbReference>
<evidence type="ECO:0000313" key="2">
    <source>
        <dbReference type="Proteomes" id="UP000315783"/>
    </source>
</evidence>
<evidence type="ECO:0000313" key="1">
    <source>
        <dbReference type="EMBL" id="TQV91076.1"/>
    </source>
</evidence>
<dbReference type="PANTHER" id="PTHR39153:SF1">
    <property type="entry name" value="AGR244WP"/>
    <property type="match status" value="1"/>
</dbReference>
<organism evidence="1 2">
    <name type="scientific">Cordyceps javanica</name>
    <dbReference type="NCBI Taxonomy" id="43265"/>
    <lineage>
        <taxon>Eukaryota</taxon>
        <taxon>Fungi</taxon>
        <taxon>Dikarya</taxon>
        <taxon>Ascomycota</taxon>
        <taxon>Pezizomycotina</taxon>
        <taxon>Sordariomycetes</taxon>
        <taxon>Hypocreomycetidae</taxon>
        <taxon>Hypocreales</taxon>
        <taxon>Cordycipitaceae</taxon>
        <taxon>Cordyceps</taxon>
    </lineage>
</organism>
<dbReference type="EMBL" id="SPUK01000021">
    <property type="protein sequence ID" value="TQV91076.1"/>
    <property type="molecule type" value="Genomic_DNA"/>
</dbReference>
<accession>A0A545UNM9</accession>
<comment type="caution">
    <text evidence="1">The sequence shown here is derived from an EMBL/GenBank/DDBJ whole genome shotgun (WGS) entry which is preliminary data.</text>
</comment>
<reference evidence="1 2" key="1">
    <citation type="journal article" date="2019" name="Appl. Microbiol. Biotechnol.">
        <title>Genome sequence of Isaria javanica and comparative genome analysis insights into family S53 peptidase evolution in fungal entomopathogens.</title>
        <authorList>
            <person name="Lin R."/>
            <person name="Zhang X."/>
            <person name="Xin B."/>
            <person name="Zou M."/>
            <person name="Gao Y."/>
            <person name="Qin F."/>
            <person name="Hu Q."/>
            <person name="Xie B."/>
            <person name="Cheng X."/>
        </authorList>
    </citation>
    <scope>NUCLEOTIDE SEQUENCE [LARGE SCALE GENOMIC DNA]</scope>
    <source>
        <strain evidence="1 2">IJ1G</strain>
    </source>
</reference>
<name>A0A545UNM9_9HYPO</name>